<evidence type="ECO:0000313" key="9">
    <source>
        <dbReference type="EMBL" id="KAF8822352.1"/>
    </source>
</evidence>
<dbReference type="Pfam" id="PF16558">
    <property type="entry name" value="AZUL"/>
    <property type="match status" value="1"/>
</dbReference>
<accession>A0ABQ7JEB1</accession>
<dbReference type="InterPro" id="IPR004854">
    <property type="entry name" value="Ufd1-like"/>
</dbReference>
<feature type="compositionally biased region" description="Basic and acidic residues" evidence="7">
    <location>
        <begin position="1"/>
        <end position="11"/>
    </location>
</feature>
<dbReference type="PANTHER" id="PTHR12555">
    <property type="entry name" value="UBIQUITIN FUSION DEGRADATON PROTEIN 1"/>
    <property type="match status" value="1"/>
</dbReference>
<keyword evidence="3 6" id="KW-0863">Zinc-finger</keyword>
<evidence type="ECO:0000256" key="5">
    <source>
        <dbReference type="ARBA" id="ARBA00022833"/>
    </source>
</evidence>
<keyword evidence="4" id="KW-0833">Ubl conjugation pathway</keyword>
<evidence type="ECO:0000256" key="1">
    <source>
        <dbReference type="ARBA" id="ARBA00006043"/>
    </source>
</evidence>
<dbReference type="Pfam" id="PF21366">
    <property type="entry name" value="TRAFD1-XIAF1_ZnF"/>
    <property type="match status" value="1"/>
</dbReference>
<reference evidence="9 10" key="1">
    <citation type="journal article" date="2020" name="bioRxiv">
        <title>Metabolic contributions of an alphaproteobacterial endosymbiont in the apicomplexan Cardiosporidium cionae.</title>
        <authorList>
            <person name="Hunter E.S."/>
            <person name="Paight C.J."/>
            <person name="Lane C.E."/>
        </authorList>
    </citation>
    <scope>NUCLEOTIDE SEQUENCE [LARGE SCALE GENOMIC DNA]</scope>
    <source>
        <strain evidence="9">ESH_2018</strain>
    </source>
</reference>
<dbReference type="InterPro" id="IPR049439">
    <property type="entry name" value="TRAFD1-XIAF1_Znf"/>
</dbReference>
<dbReference type="InterPro" id="IPR042556">
    <property type="entry name" value="AZUL_sf"/>
</dbReference>
<dbReference type="Pfam" id="PF03152">
    <property type="entry name" value="UFD1_N1"/>
    <property type="match status" value="1"/>
</dbReference>
<dbReference type="InterPro" id="IPR001293">
    <property type="entry name" value="Znf_TRAF"/>
</dbReference>
<dbReference type="Proteomes" id="UP000823046">
    <property type="component" value="Unassembled WGS sequence"/>
</dbReference>
<dbReference type="Pfam" id="PF24842">
    <property type="entry name" value="UFD1_N2"/>
    <property type="match status" value="1"/>
</dbReference>
<comment type="caution">
    <text evidence="9">The sequence shown here is derived from an EMBL/GenBank/DDBJ whole genome shotgun (WGS) entry which is preliminary data.</text>
</comment>
<dbReference type="InterPro" id="IPR032353">
    <property type="entry name" value="AZUL"/>
</dbReference>
<sequence>MDRDFEQAERRFHQKQQNARATAAAMRATLSPRRSQTSLDSFAENIESESRLDDSQGDDSDAGDVLIRDTSSAITLPIYQRRLLVVEEDLYKITGTKNQKNVSQDNADIEHTHEISTDDVNLSSIATRERLPQQMLSADKIILPSSVLEQLNSSALENKISYPLCFELFCPKTQRYTHAGVLEFTAIEDTTVLPKKVSFCLGILEMDPTDPWDIVLTYKNLPKGKFAAFEVMTKLSIPILRQEAALENALRLYHTTLTVGDTIKLDSMIFKVQKLEPANAVSVIDTELSVDVIPHPRSKSQTENAKDPSEMEKFFEIEEVSFQKVEFGSITSGQIIEDELTVLRLFIPQDILNLVKTERYYISISLTSDPPDGADLFASIPPLVTASPHVHHFADFSYGLKVLKLDSEMILQALHSHQSRSVSYIFCEHNNRSLSAGSAEIEWPDRIMIGVVGSSISASFNVEASVASKSLFRSMEVTPADVCDTTSDLSNAGGKQCTNCKKSISLSSYDIHCAFCHRFCSICKICGIVVKRKEFDRHWHCPKCSLSMDKSSSEKHLKTWHTPIPCACGISVERTELQNHRTLECPKRVVLCQFCGNYVAAGSNAKNNYRDKIKGYTAHESYCGSRTTLCDRCNKYVQLKDLTIHFEAVHNISNTQFPRLENQESCLVCNKSNFKNLYDWLSHFESHFSENHISPDDALHCSNIVCNKLIASQSLSAESRIPEVNIPETANCLSRKENLEERDLRAEKDITSNKYISPTSVSDVLLCENCALLIGTSRPKPPLLLQRYFLQLMTGCGRKLCRNIRACRTANSEAMDRTTAAVRALEFSKMKTLYLCVL</sequence>
<keyword evidence="10" id="KW-1185">Reference proteome</keyword>
<dbReference type="InterPro" id="IPR055417">
    <property type="entry name" value="UFD1_N1"/>
</dbReference>
<evidence type="ECO:0000256" key="3">
    <source>
        <dbReference type="ARBA" id="ARBA00022771"/>
    </source>
</evidence>
<gene>
    <name evidence="9" type="ORF">IE077_003930</name>
</gene>
<evidence type="ECO:0000256" key="7">
    <source>
        <dbReference type="SAM" id="MobiDB-lite"/>
    </source>
</evidence>
<name>A0ABQ7JEB1_9APIC</name>
<dbReference type="Gene3D" id="3.10.330.10">
    <property type="match status" value="1"/>
</dbReference>
<evidence type="ECO:0000313" key="10">
    <source>
        <dbReference type="Proteomes" id="UP000823046"/>
    </source>
</evidence>
<evidence type="ECO:0000256" key="2">
    <source>
        <dbReference type="ARBA" id="ARBA00022723"/>
    </source>
</evidence>
<dbReference type="Gene3D" id="3.30.40.10">
    <property type="entry name" value="Zinc/RING finger domain, C3HC4 (zinc finger)"/>
    <property type="match status" value="1"/>
</dbReference>
<dbReference type="InterPro" id="IPR055418">
    <property type="entry name" value="UFD1_N2"/>
</dbReference>
<dbReference type="Gene3D" id="2.40.40.50">
    <property type="entry name" value="Ubiquitin fusion degradation protein UFD1, N-terminal domain"/>
    <property type="match status" value="1"/>
</dbReference>
<proteinExistence type="inferred from homology"/>
<organism evidence="9 10">
    <name type="scientific">Cardiosporidium cionae</name>
    <dbReference type="NCBI Taxonomy" id="476202"/>
    <lineage>
        <taxon>Eukaryota</taxon>
        <taxon>Sar</taxon>
        <taxon>Alveolata</taxon>
        <taxon>Apicomplexa</taxon>
        <taxon>Aconoidasida</taxon>
        <taxon>Nephromycida</taxon>
        <taxon>Cardiosporidium</taxon>
    </lineage>
</organism>
<keyword evidence="5 6" id="KW-0862">Zinc</keyword>
<feature type="compositionally biased region" description="Low complexity" evidence="7">
    <location>
        <begin position="19"/>
        <end position="29"/>
    </location>
</feature>
<dbReference type="InterPro" id="IPR042299">
    <property type="entry name" value="Ufd1-like_Nn"/>
</dbReference>
<feature type="region of interest" description="Disordered" evidence="7">
    <location>
        <begin position="1"/>
        <end position="42"/>
    </location>
</feature>
<evidence type="ECO:0000256" key="6">
    <source>
        <dbReference type="PROSITE-ProRule" id="PRU00207"/>
    </source>
</evidence>
<protein>
    <submittedName>
        <fullName evidence="9">Ubiquitin fusion degradation protein 1-like protein</fullName>
    </submittedName>
</protein>
<dbReference type="EMBL" id="JADAQX010000061">
    <property type="protein sequence ID" value="KAF8822352.1"/>
    <property type="molecule type" value="Genomic_DNA"/>
</dbReference>
<dbReference type="InterPro" id="IPR013083">
    <property type="entry name" value="Znf_RING/FYVE/PHD"/>
</dbReference>
<dbReference type="PROSITE" id="PS50145">
    <property type="entry name" value="ZF_TRAF"/>
    <property type="match status" value="1"/>
</dbReference>
<dbReference type="Gene3D" id="6.10.130.10">
    <property type="entry name" value="Ubiquitin-protein ligase E3A, N-terminal zinc-binding domain (AZUL)"/>
    <property type="match status" value="1"/>
</dbReference>
<feature type="domain" description="TRAF-type" evidence="8">
    <location>
        <begin position="563"/>
        <end position="595"/>
    </location>
</feature>
<comment type="similarity">
    <text evidence="1">Belongs to the UFD1 family.</text>
</comment>
<evidence type="ECO:0000259" key="8">
    <source>
        <dbReference type="PROSITE" id="PS50145"/>
    </source>
</evidence>
<evidence type="ECO:0000256" key="4">
    <source>
        <dbReference type="ARBA" id="ARBA00022786"/>
    </source>
</evidence>
<dbReference type="PANTHER" id="PTHR12555:SF13">
    <property type="entry name" value="UBIQUITIN RECOGNITION FACTOR IN ER-ASSOCIATED DEGRADATION PROTEIN 1"/>
    <property type="match status" value="1"/>
</dbReference>
<keyword evidence="2 6" id="KW-0479">Metal-binding</keyword>
<feature type="zinc finger region" description="TRAF-type" evidence="6">
    <location>
        <begin position="563"/>
        <end position="595"/>
    </location>
</feature>